<evidence type="ECO:0000313" key="4">
    <source>
        <dbReference type="Proteomes" id="UP000622245"/>
    </source>
</evidence>
<reference evidence="3 4" key="1">
    <citation type="submission" date="2021-01" db="EMBL/GenBank/DDBJ databases">
        <title>Draft genome sequence of Micromonospora sp. strain STR1s_6.</title>
        <authorList>
            <person name="Karlyshev A."/>
            <person name="Jawad R."/>
        </authorList>
    </citation>
    <scope>NUCLEOTIDE SEQUENCE [LARGE SCALE GENOMIC DNA]</scope>
    <source>
        <strain evidence="3 4">STR1S-6</strain>
    </source>
</reference>
<evidence type="ECO:0008006" key="5">
    <source>
        <dbReference type="Google" id="ProtNLM"/>
    </source>
</evidence>
<feature type="transmembrane region" description="Helical" evidence="2">
    <location>
        <begin position="198"/>
        <end position="216"/>
    </location>
</feature>
<evidence type="ECO:0000256" key="2">
    <source>
        <dbReference type="SAM" id="Phobius"/>
    </source>
</evidence>
<keyword evidence="2" id="KW-0472">Membrane</keyword>
<dbReference type="Proteomes" id="UP000622245">
    <property type="component" value="Unassembled WGS sequence"/>
</dbReference>
<sequence length="293" mass="29926">MRPRLILLFAAAPCAAFHVVGVLTARPIWRYAEVLSIGLLLACAMVSRSAGSRWALGVALAVLLVDAVLAIPAARDSNVYGGAVLVPASSPETSSAFESGLSLCWPTLAAVLVLLVVWRRGGWHRQTVAPAVVGAALVTGYAAVRITSTWRAVAAEPPRATGTHVADLVMAMSMAVLPPLVLGITALTLASALASHRLRLAAIGAALLALMALPLMDTCIATVPMPLYVGSDIAGFAWDAITPTLSMPQPIPALTAAVELTAYLLLVAGNTGSAGPTGSSSAGSAGPPCRRDL</sequence>
<keyword evidence="4" id="KW-1185">Reference proteome</keyword>
<dbReference type="EMBL" id="JAEVHL010000007">
    <property type="protein sequence ID" value="MBM0274518.1"/>
    <property type="molecule type" value="Genomic_DNA"/>
</dbReference>
<proteinExistence type="predicted"/>
<evidence type="ECO:0000313" key="3">
    <source>
        <dbReference type="EMBL" id="MBM0274518.1"/>
    </source>
</evidence>
<keyword evidence="2" id="KW-1133">Transmembrane helix</keyword>
<organism evidence="3 4">
    <name type="scientific">Micromonospora tarensis</name>
    <dbReference type="NCBI Taxonomy" id="2806100"/>
    <lineage>
        <taxon>Bacteria</taxon>
        <taxon>Bacillati</taxon>
        <taxon>Actinomycetota</taxon>
        <taxon>Actinomycetes</taxon>
        <taxon>Micromonosporales</taxon>
        <taxon>Micromonosporaceae</taxon>
        <taxon>Micromonospora</taxon>
    </lineage>
</organism>
<name>A0ABS1YAU1_9ACTN</name>
<gene>
    <name evidence="3" type="ORF">JM949_03060</name>
</gene>
<feature type="transmembrane region" description="Helical" evidence="2">
    <location>
        <begin position="31"/>
        <end position="47"/>
    </location>
</feature>
<keyword evidence="2" id="KW-0812">Transmembrane</keyword>
<comment type="caution">
    <text evidence="3">The sequence shown here is derived from an EMBL/GenBank/DDBJ whole genome shotgun (WGS) entry which is preliminary data.</text>
</comment>
<feature type="transmembrane region" description="Helical" evidence="2">
    <location>
        <begin position="128"/>
        <end position="148"/>
    </location>
</feature>
<feature type="region of interest" description="Disordered" evidence="1">
    <location>
        <begin position="273"/>
        <end position="293"/>
    </location>
</feature>
<evidence type="ECO:0000256" key="1">
    <source>
        <dbReference type="SAM" id="MobiDB-lite"/>
    </source>
</evidence>
<feature type="transmembrane region" description="Helical" evidence="2">
    <location>
        <begin position="54"/>
        <end position="74"/>
    </location>
</feature>
<dbReference type="RefSeq" id="WP_203146941.1">
    <property type="nucleotide sequence ID" value="NZ_JAEVHL010000007.1"/>
</dbReference>
<feature type="transmembrane region" description="Helical" evidence="2">
    <location>
        <begin position="168"/>
        <end position="191"/>
    </location>
</feature>
<protein>
    <recommendedName>
        <fullName evidence="5">Lycopene cyclase domain-containing protein</fullName>
    </recommendedName>
</protein>
<feature type="transmembrane region" description="Helical" evidence="2">
    <location>
        <begin position="94"/>
        <end position="116"/>
    </location>
</feature>
<accession>A0ABS1YAU1</accession>